<dbReference type="Gene3D" id="3.40.50.300">
    <property type="entry name" value="P-loop containing nucleotide triphosphate hydrolases"/>
    <property type="match status" value="1"/>
</dbReference>
<proteinExistence type="predicted"/>
<feature type="compositionally biased region" description="Basic and acidic residues" evidence="1">
    <location>
        <begin position="837"/>
        <end position="868"/>
    </location>
</feature>
<organism evidence="2">
    <name type="scientific">Darwinula stevensoni</name>
    <dbReference type="NCBI Taxonomy" id="69355"/>
    <lineage>
        <taxon>Eukaryota</taxon>
        <taxon>Metazoa</taxon>
        <taxon>Ecdysozoa</taxon>
        <taxon>Arthropoda</taxon>
        <taxon>Crustacea</taxon>
        <taxon>Oligostraca</taxon>
        <taxon>Ostracoda</taxon>
        <taxon>Podocopa</taxon>
        <taxon>Podocopida</taxon>
        <taxon>Darwinulocopina</taxon>
        <taxon>Darwinuloidea</taxon>
        <taxon>Darwinulidae</taxon>
        <taxon>Darwinula</taxon>
    </lineage>
</organism>
<evidence type="ECO:0000313" key="3">
    <source>
        <dbReference type="Proteomes" id="UP000677054"/>
    </source>
</evidence>
<evidence type="ECO:0000313" key="2">
    <source>
        <dbReference type="EMBL" id="CAD7248347.1"/>
    </source>
</evidence>
<dbReference type="SUPFAM" id="SSF52540">
    <property type="entry name" value="P-loop containing nucleoside triphosphate hydrolases"/>
    <property type="match status" value="1"/>
</dbReference>
<sequence>MALPCRTCEDLSGLGRLRTYERLGDLDIRDYLKVYTGADIEKPMKEAAKEYVELHYPDANAKAHSLPEWYCPSTAKFKELCEAYKREEHEDAIDFTSGDRSVEIVFDRLKYLLKDVPSLTLADYAFAGTFLKGIKRKQMEIFSKDFGVPLENLEPGDHDIFGFGISGQQILGIFIQVKGTGQKRNNKTILQSLRKATEQVQKDIRIFRTVCGEFITSDVKLAGFVAFPMLSKFDLKCPNPCRECRSRILTSEDLKDPKSFQTFLTRHQISMEQSWDPESPVVKTFREIFDLYVCAASSVSIPRNLDQFLEKTEKQMRNVLAILTPEQRKLVNIESNVIFICGGSGTGKTVALKKRAIRLAEDGEVLLMNLHGGLLTDSFRSEFEMKPRIQVIDGREKGLEENLQQFQKFLWESGKERHVLIDEVPITFGFQGIFTAKNISDHWEWIVDMKSHVKSIAISFRPNDQSYTKDFPLEDVKPGGHPVTVLKGVKRNSRRIAELFLAIGDYSRKIFISQEKSLLLDIEKREHVKGLLPDLFLIPSCYSLHPYKCENKVACEALRASSAIQTIFEEFSKSSKKSPLFVVVDDEKRKCALVNIFPSSQPLLILLQNKSILTKNFEWEWRGRPAPECSFPLVVVTEQEMMGCYLNKVVVIDFPHSKWMNYIRLIATNGERKTVVIEEEEFNTGKFSRVPEGIFEGKPKKLTVDDVKSRMETMWQQYKEVNLEDVLPRANFPELDKYEIPGRGEEKDVHLMLQSLLSGIFGPPVSGKSRRVDLLIRRLTLDRQYQVHLYIGSELSREIYRWRWGSESNVVISPFDSGCFKSFRDIIQIYQVKRGGGGKEKSGEEERIKRRKSGEEKGRKQKREEKETQNEEELDSFLFKKEERFVVVDDCPFWKDLCKKRTIQKLKEMKIKLILSFKPHSKDASEMEVREGIHFLKTTPGCTPIVLPTQPMNVRLLRHIQENEIRTALRLEAKNLPLLDIPAAIVSGPHVRYISIQEPKCSGSHLGYICNGETCRKYRTGLSYITETVLPKISCDHEKTTRQGKPYILVSDEELLKLLQVQKSRHDIEVTHAKNFRGCEASVVISVNVDDDWLLEVISRSRTQLIIIDSLPSHKDLWRRMIKEVRVKEEVISFPEKIPDDPGILLTLDNQEEFLMVPTWDETAERIGKAAEEKGFFNEDTGAIHNLPSWTWETLNKGSTSPSSSSPFADWGYKWIGYPGEAPRVPYEERKVILEILEKKGVKWGKKSFPPEFLETKGIGEGLQETGRLGKGLLESLSLALTGSLLHLALLKILAVDDHGGYLDLLKQGAEILKRPIVLFGINFGYTFLPKEGREDGENCLGILLFAQGNQEFPSFLPIVPGHDELRKAGSPRILKILDEHGPTGVRILLDIIFGHKDIGLPLPHKRRNILFEKIDKLGRIATKILLESFEELVETSISSRRVRLEYSHELWKETVDARRERKGVRKETLSIDIIEEFKQKCGLSIGAITTIIVLHNFGTAM</sequence>
<dbReference type="InterPro" id="IPR027417">
    <property type="entry name" value="P-loop_NTPase"/>
</dbReference>
<accession>A0A7R8XJP8</accession>
<reference evidence="2" key="1">
    <citation type="submission" date="2020-11" db="EMBL/GenBank/DDBJ databases">
        <authorList>
            <person name="Tran Van P."/>
        </authorList>
    </citation>
    <scope>NUCLEOTIDE SEQUENCE</scope>
</reference>
<dbReference type="EMBL" id="CAJPEV010001805">
    <property type="protein sequence ID" value="CAG0894409.1"/>
    <property type="molecule type" value="Genomic_DNA"/>
</dbReference>
<dbReference type="OrthoDB" id="8177873at2759"/>
<evidence type="ECO:0000256" key="1">
    <source>
        <dbReference type="SAM" id="MobiDB-lite"/>
    </source>
</evidence>
<name>A0A7R8XJP8_9CRUS</name>
<feature type="region of interest" description="Disordered" evidence="1">
    <location>
        <begin position="835"/>
        <end position="868"/>
    </location>
</feature>
<dbReference type="Proteomes" id="UP000677054">
    <property type="component" value="Unassembled WGS sequence"/>
</dbReference>
<gene>
    <name evidence="2" type="ORF">DSTB1V02_LOCUS8163</name>
</gene>
<protein>
    <submittedName>
        <fullName evidence="2">Uncharacterized protein</fullName>
    </submittedName>
</protein>
<dbReference type="EMBL" id="LR901322">
    <property type="protein sequence ID" value="CAD7248347.1"/>
    <property type="molecule type" value="Genomic_DNA"/>
</dbReference>
<keyword evidence="3" id="KW-1185">Reference proteome</keyword>